<dbReference type="PANTHER" id="PTHR35778:SF1">
    <property type="entry name" value="SIGNALING MUCIN HKR1-RELATED"/>
    <property type="match status" value="1"/>
</dbReference>
<accession>A0ABR3Z7M7</accession>
<feature type="compositionally biased region" description="Low complexity" evidence="1">
    <location>
        <begin position="905"/>
        <end position="933"/>
    </location>
</feature>
<dbReference type="Proteomes" id="UP001583280">
    <property type="component" value="Unassembled WGS sequence"/>
</dbReference>
<evidence type="ECO:0000256" key="2">
    <source>
        <dbReference type="SAM" id="Phobius"/>
    </source>
</evidence>
<feature type="region of interest" description="Disordered" evidence="1">
    <location>
        <begin position="861"/>
        <end position="1034"/>
    </location>
</feature>
<feature type="region of interest" description="Disordered" evidence="1">
    <location>
        <begin position="110"/>
        <end position="151"/>
    </location>
</feature>
<dbReference type="EMBL" id="JAWDJO010000055">
    <property type="protein sequence ID" value="KAL1896661.1"/>
    <property type="molecule type" value="Genomic_DNA"/>
</dbReference>
<name>A0ABR3Z7M7_9PEZI</name>
<feature type="compositionally biased region" description="Polar residues" evidence="1">
    <location>
        <begin position="556"/>
        <end position="572"/>
    </location>
</feature>
<feature type="region of interest" description="Disordered" evidence="1">
    <location>
        <begin position="1221"/>
        <end position="1265"/>
    </location>
</feature>
<keyword evidence="2" id="KW-0812">Transmembrane</keyword>
<feature type="compositionally biased region" description="Polar residues" evidence="1">
    <location>
        <begin position="463"/>
        <end position="483"/>
    </location>
</feature>
<evidence type="ECO:0000313" key="5">
    <source>
        <dbReference type="Proteomes" id="UP001583280"/>
    </source>
</evidence>
<feature type="chain" id="PRO_5046145820" evidence="3">
    <location>
        <begin position="22"/>
        <end position="1377"/>
    </location>
</feature>
<keyword evidence="5" id="KW-1185">Reference proteome</keyword>
<gene>
    <name evidence="4" type="primary">MSB2</name>
    <name evidence="4" type="ORF">Cpir12675_002683</name>
</gene>
<comment type="caution">
    <text evidence="4">The sequence shown here is derived from an EMBL/GenBank/DDBJ whole genome shotgun (WGS) entry which is preliminary data.</text>
</comment>
<evidence type="ECO:0000256" key="3">
    <source>
        <dbReference type="SAM" id="SignalP"/>
    </source>
</evidence>
<feature type="compositionally biased region" description="Polar residues" evidence="1">
    <location>
        <begin position="371"/>
        <end position="382"/>
    </location>
</feature>
<feature type="compositionally biased region" description="Polar residues" evidence="1">
    <location>
        <begin position="138"/>
        <end position="148"/>
    </location>
</feature>
<feature type="compositionally biased region" description="Polar residues" evidence="1">
    <location>
        <begin position="511"/>
        <end position="548"/>
    </location>
</feature>
<feature type="region of interest" description="Disordered" evidence="1">
    <location>
        <begin position="648"/>
        <end position="667"/>
    </location>
</feature>
<feature type="compositionally biased region" description="Polar residues" evidence="1">
    <location>
        <begin position="252"/>
        <end position="270"/>
    </location>
</feature>
<evidence type="ECO:0000313" key="4">
    <source>
        <dbReference type="EMBL" id="KAL1896661.1"/>
    </source>
</evidence>
<feature type="signal peptide" evidence="3">
    <location>
        <begin position="1"/>
        <end position="21"/>
    </location>
</feature>
<feature type="region of interest" description="Disordered" evidence="1">
    <location>
        <begin position="177"/>
        <end position="204"/>
    </location>
</feature>
<feature type="region of interest" description="Disordered" evidence="1">
    <location>
        <begin position="40"/>
        <end position="63"/>
    </location>
</feature>
<keyword evidence="3" id="KW-0732">Signal</keyword>
<keyword evidence="2" id="KW-0472">Membrane</keyword>
<feature type="compositionally biased region" description="Low complexity" evidence="1">
    <location>
        <begin position="868"/>
        <end position="884"/>
    </location>
</feature>
<reference evidence="4 5" key="1">
    <citation type="journal article" date="2024" name="IMA Fungus">
        <title>IMA Genome - F19 : A genome assembly and annotation guide to empower mycologists, including annotated draft genome sequences of Ceratocystis pirilliformis, Diaporthe australafricana, Fusarium ophioides, Paecilomyces lecythidis, and Sporothrix stenoceras.</title>
        <authorList>
            <person name="Aylward J."/>
            <person name="Wilson A.M."/>
            <person name="Visagie C.M."/>
            <person name="Spraker J."/>
            <person name="Barnes I."/>
            <person name="Buitendag C."/>
            <person name="Ceriani C."/>
            <person name="Del Mar Angel L."/>
            <person name="du Plessis D."/>
            <person name="Fuchs T."/>
            <person name="Gasser K."/>
            <person name="Kramer D."/>
            <person name="Li W."/>
            <person name="Munsamy K."/>
            <person name="Piso A."/>
            <person name="Price J.L."/>
            <person name="Sonnekus B."/>
            <person name="Thomas C."/>
            <person name="van der Nest A."/>
            <person name="van Dijk A."/>
            <person name="van Heerden A."/>
            <person name="van Vuuren N."/>
            <person name="Yilmaz N."/>
            <person name="Duong T.A."/>
            <person name="van der Merwe N.A."/>
            <person name="Wingfield M.J."/>
            <person name="Wingfield B.D."/>
        </authorList>
    </citation>
    <scope>NUCLEOTIDE SEQUENCE [LARGE SCALE GENOMIC DNA]</scope>
    <source>
        <strain evidence="4 5">CMW 12675</strain>
    </source>
</reference>
<feature type="transmembrane region" description="Helical" evidence="2">
    <location>
        <begin position="1268"/>
        <end position="1291"/>
    </location>
</feature>
<feature type="compositionally biased region" description="Low complexity" evidence="1">
    <location>
        <begin position="1024"/>
        <end position="1034"/>
    </location>
</feature>
<feature type="compositionally biased region" description="Polar residues" evidence="1">
    <location>
        <begin position="185"/>
        <end position="203"/>
    </location>
</feature>
<sequence>MQVKAIVLGTALAMASTAASAELRPRFYFPRQVKREFTNSDSRQGEVFARTNSEESQNNEELPVFTYSTKNEEEETTFEKSVVHIAQAQEPNDELGVSEGYVAAYNNPTAYSSSSSDLPTESSKETSESSTAAPTDLASETTSYQDLKTTPMDIEPEITSYLTVTAPTTVVVPTKPTKIAEDTSSDYPNTYVSQPSSIKSSATEPFVPLPVTTIDDETSRSTNPETYIHVPTSFLIGTGASSYAKSSISSSEPYPTTPGTALESSSNPKSSEPFVTLSTSTNAASSGFPESYVTFPTTSLEDSTPTSTTIASESQITLPATYVDDDSTSTFPETLITIPTTVIDGSISSHLPETYVTVSSSEHSSTEGDRVTTSTRTSSEYEPTSAPAAGSSDREPTLVLGTGHTTSRPASATESYHQPELTASSVEPSSTKPIIIPGPGASTTSSSEQSTIANSLLIPLPESTSGHVGTGTAYTSEDATATTDPLLIPIPESTSGYVGTGTAPVTAPDVETSSNGPVATSTDVPKVGYTSTPGVETNSALESSTSTGPIIVPLPETTTKPVVPLPQSTTSDYAVPAPETTSRGVATTTETPLVPLPVLTTSNLPVDIPQVTTSQPTVDLPKTTSEPLIPLPEVTNVKSLLPLPETTTEPLVPVPQSTTGDYGVPVPKPTTASIVTTEIPELPLPKTTSSEPLVPLPDITSVKSLLPLPETTTEPAVTVPETTGVPYVTTSDPLILLPVLTSSKPQTVPADKTTAPVEYPTSGIPSATASAIETFPTEDAPIPTSTIANESSGIVLGPSGIISSVLDVIPTSNVPLVPGTTADETYVNTATSGAATGITTPMAVPTESATTSDLLRLPLTDSLSEGYTPGAPTAPGSSTTTSGSLVIAPESTTSNLPPTDAPIPTGTQDQTTTGGATDVPAGSSVIGSSAGVPTTGAESLITVNPANPTSTGPTTPGVESTLTPDAPVVGGSEGTGRPTSAPASGAPAATGTDTTAPPSAAPTYGDSIPIDVSSSSSYADGHTADVPAAPTTTQPPVTSIAVVSYIHNTQDWLGTQLVQDTAAPTIASDAPAPTAYEALPSDIPSSIDSGIEITQPDKSTLVRLCFDRNLHYEFVAKNYTAAQQIFANVPRIVSYAEDIALEDVKVTSLVPLQTMNTLGFITTCAHMYVPSDIVTKLSNDINLAISKIYSNPILIAAQLAKTINPSIDIIPGADEALVGNTYAPTNGPKSGSKGGTGNTGKTGGNGGLFGSKSNDDDDSKSPKQKSTAVGITVGAALFVAAGYGAAMFIVARRYKSKKQSHRRSSSISNTSSDMQQAEAGIAPPMMGGALMSREFSSYGAMTPGERESHGSGRSAGPSVRAAGISPPVAAENSLGWN</sequence>
<proteinExistence type="predicted"/>
<organism evidence="4 5">
    <name type="scientific">Ceratocystis pirilliformis</name>
    <dbReference type="NCBI Taxonomy" id="259994"/>
    <lineage>
        <taxon>Eukaryota</taxon>
        <taxon>Fungi</taxon>
        <taxon>Dikarya</taxon>
        <taxon>Ascomycota</taxon>
        <taxon>Pezizomycotina</taxon>
        <taxon>Sordariomycetes</taxon>
        <taxon>Hypocreomycetidae</taxon>
        <taxon>Microascales</taxon>
        <taxon>Ceratocystidaceae</taxon>
        <taxon>Ceratocystis</taxon>
    </lineage>
</organism>
<feature type="region of interest" description="Disordered" evidence="1">
    <location>
        <begin position="1339"/>
        <end position="1377"/>
    </location>
</feature>
<feature type="compositionally biased region" description="Polar residues" evidence="1">
    <location>
        <begin position="441"/>
        <end position="450"/>
    </location>
</feature>
<feature type="compositionally biased region" description="Gly residues" evidence="1">
    <location>
        <begin position="1232"/>
        <end position="1249"/>
    </location>
</feature>
<dbReference type="InterPro" id="IPR039295">
    <property type="entry name" value="MSB2"/>
</dbReference>
<feature type="compositionally biased region" description="Polar residues" evidence="1">
    <location>
        <begin position="50"/>
        <end position="60"/>
    </location>
</feature>
<evidence type="ECO:0000256" key="1">
    <source>
        <dbReference type="SAM" id="MobiDB-lite"/>
    </source>
</evidence>
<protein>
    <submittedName>
        <fullName evidence="4">Multicopy suppressor of a budding defect</fullName>
    </submittedName>
</protein>
<feature type="region of interest" description="Disordered" evidence="1">
    <location>
        <begin position="358"/>
        <end position="450"/>
    </location>
</feature>
<dbReference type="PANTHER" id="PTHR35778">
    <property type="entry name" value="SIGNALING MUCIN HKR1-RELATED"/>
    <property type="match status" value="1"/>
</dbReference>
<feature type="region of interest" description="Disordered" evidence="1">
    <location>
        <begin position="245"/>
        <end position="289"/>
    </location>
</feature>
<feature type="compositionally biased region" description="Polar residues" evidence="1">
    <location>
        <begin position="403"/>
        <end position="432"/>
    </location>
</feature>
<feature type="region of interest" description="Disordered" evidence="1">
    <location>
        <begin position="463"/>
        <end position="578"/>
    </location>
</feature>
<feature type="compositionally biased region" description="Polar residues" evidence="1">
    <location>
        <begin position="276"/>
        <end position="285"/>
    </location>
</feature>
<keyword evidence="2" id="KW-1133">Transmembrane helix</keyword>
<feature type="compositionally biased region" description="Low complexity" evidence="1">
    <location>
        <begin position="112"/>
        <end position="121"/>
    </location>
</feature>
<feature type="compositionally biased region" description="Polar residues" evidence="1">
    <location>
        <begin position="941"/>
        <end position="963"/>
    </location>
</feature>
<feature type="compositionally biased region" description="Low complexity" evidence="1">
    <location>
        <begin position="978"/>
        <end position="1003"/>
    </location>
</feature>